<dbReference type="Gene3D" id="1.10.260.40">
    <property type="entry name" value="lambda repressor-like DNA-binding domains"/>
    <property type="match status" value="1"/>
</dbReference>
<dbReference type="SUPFAM" id="SSF47413">
    <property type="entry name" value="lambda repressor-like DNA-binding domains"/>
    <property type="match status" value="1"/>
</dbReference>
<evidence type="ECO:0000313" key="2">
    <source>
        <dbReference type="EMBL" id="MFD1147924.1"/>
    </source>
</evidence>
<dbReference type="SMART" id="SM00530">
    <property type="entry name" value="HTH_XRE"/>
    <property type="match status" value="1"/>
</dbReference>
<name>A0ABW3QSW7_9PSEU</name>
<evidence type="ECO:0000259" key="1">
    <source>
        <dbReference type="PROSITE" id="PS50943"/>
    </source>
</evidence>
<sequence length="109" mass="12124">MTTDESADSTWWQWLERALEDRGMTPAQLSKLTKIDRSAHTRWRNGERPTFDTVRVIAKALGVSPVEVAVAANLLTAEEAALEAPSPDPAVLTDQQLLAELGRRLKRKT</sequence>
<dbReference type="InterPro" id="IPR010982">
    <property type="entry name" value="Lambda_DNA-bd_dom_sf"/>
</dbReference>
<accession>A0ABW3QSW7</accession>
<proteinExistence type="predicted"/>
<keyword evidence="3" id="KW-1185">Reference proteome</keyword>
<dbReference type="PROSITE" id="PS50943">
    <property type="entry name" value="HTH_CROC1"/>
    <property type="match status" value="1"/>
</dbReference>
<dbReference type="EMBL" id="JBHTLK010000050">
    <property type="protein sequence ID" value="MFD1147924.1"/>
    <property type="molecule type" value="Genomic_DNA"/>
</dbReference>
<dbReference type="RefSeq" id="WP_380723385.1">
    <property type="nucleotide sequence ID" value="NZ_JBHTLK010000050.1"/>
</dbReference>
<protein>
    <submittedName>
        <fullName evidence="2">Helix-turn-helix domain-containing protein</fullName>
    </submittedName>
</protein>
<dbReference type="CDD" id="cd00093">
    <property type="entry name" value="HTH_XRE"/>
    <property type="match status" value="1"/>
</dbReference>
<dbReference type="Proteomes" id="UP001597168">
    <property type="component" value="Unassembled WGS sequence"/>
</dbReference>
<dbReference type="InterPro" id="IPR001387">
    <property type="entry name" value="Cro/C1-type_HTH"/>
</dbReference>
<reference evidence="3" key="1">
    <citation type="journal article" date="2019" name="Int. J. Syst. Evol. Microbiol.">
        <title>The Global Catalogue of Microorganisms (GCM) 10K type strain sequencing project: providing services to taxonomists for standard genome sequencing and annotation.</title>
        <authorList>
            <consortium name="The Broad Institute Genomics Platform"/>
            <consortium name="The Broad Institute Genome Sequencing Center for Infectious Disease"/>
            <person name="Wu L."/>
            <person name="Ma J."/>
        </authorList>
    </citation>
    <scope>NUCLEOTIDE SEQUENCE [LARGE SCALE GENOMIC DNA]</scope>
    <source>
        <strain evidence="3">CCUG 60214</strain>
    </source>
</reference>
<dbReference type="Pfam" id="PF13443">
    <property type="entry name" value="HTH_26"/>
    <property type="match status" value="1"/>
</dbReference>
<evidence type="ECO:0000313" key="3">
    <source>
        <dbReference type="Proteomes" id="UP001597168"/>
    </source>
</evidence>
<gene>
    <name evidence="2" type="ORF">ACFQ3T_12375</name>
</gene>
<comment type="caution">
    <text evidence="2">The sequence shown here is derived from an EMBL/GenBank/DDBJ whole genome shotgun (WGS) entry which is preliminary data.</text>
</comment>
<feature type="domain" description="HTH cro/C1-type" evidence="1">
    <location>
        <begin position="15"/>
        <end position="68"/>
    </location>
</feature>
<organism evidence="2 3">
    <name type="scientific">Saccharothrix hoggarensis</name>
    <dbReference type="NCBI Taxonomy" id="913853"/>
    <lineage>
        <taxon>Bacteria</taxon>
        <taxon>Bacillati</taxon>
        <taxon>Actinomycetota</taxon>
        <taxon>Actinomycetes</taxon>
        <taxon>Pseudonocardiales</taxon>
        <taxon>Pseudonocardiaceae</taxon>
        <taxon>Saccharothrix</taxon>
    </lineage>
</organism>